<evidence type="ECO:0000313" key="2">
    <source>
        <dbReference type="Proteomes" id="UP000752696"/>
    </source>
</evidence>
<gene>
    <name evidence="1" type="ORF">MHI_LOCUS144063</name>
</gene>
<dbReference type="EMBL" id="CAJDYZ010002862">
    <property type="protein sequence ID" value="CAD1469729.1"/>
    <property type="molecule type" value="Genomic_DNA"/>
</dbReference>
<keyword evidence="2" id="KW-1185">Reference proteome</keyword>
<sequence>IALLGNQKRCHAYWPGTKTTVSFVQSKTSGANVDANMQSDVSMLSIVYHFTSVSHDITQRYDALTNSTVPHVTPLRSQCQTKLSESSESELLNKLCRLDIEI</sequence>
<proteinExistence type="predicted"/>
<accession>A0A6V7GWU9</accession>
<name>A0A6V7GWU9_9HYME</name>
<organism evidence="1 2">
    <name type="scientific">Heterotrigona itama</name>
    <dbReference type="NCBI Taxonomy" id="395501"/>
    <lineage>
        <taxon>Eukaryota</taxon>
        <taxon>Metazoa</taxon>
        <taxon>Ecdysozoa</taxon>
        <taxon>Arthropoda</taxon>
        <taxon>Hexapoda</taxon>
        <taxon>Insecta</taxon>
        <taxon>Pterygota</taxon>
        <taxon>Neoptera</taxon>
        <taxon>Endopterygota</taxon>
        <taxon>Hymenoptera</taxon>
        <taxon>Apocrita</taxon>
        <taxon>Aculeata</taxon>
        <taxon>Apoidea</taxon>
        <taxon>Anthophila</taxon>
        <taxon>Apidae</taxon>
        <taxon>Heterotrigona</taxon>
    </lineage>
</organism>
<dbReference type="Proteomes" id="UP000752696">
    <property type="component" value="Unassembled WGS sequence"/>
</dbReference>
<evidence type="ECO:0000313" key="1">
    <source>
        <dbReference type="EMBL" id="CAD1469729.1"/>
    </source>
</evidence>
<dbReference type="OrthoDB" id="10528155at2759"/>
<protein>
    <submittedName>
        <fullName evidence="1">Uncharacterized protein</fullName>
    </submittedName>
</protein>
<comment type="caution">
    <text evidence="1">The sequence shown here is derived from an EMBL/GenBank/DDBJ whole genome shotgun (WGS) entry which is preliminary data.</text>
</comment>
<dbReference type="AlphaFoldDB" id="A0A6V7GWU9"/>
<feature type="non-terminal residue" evidence="1">
    <location>
        <position position="102"/>
    </location>
</feature>
<reference evidence="1" key="1">
    <citation type="submission" date="2020-07" db="EMBL/GenBank/DDBJ databases">
        <authorList>
            <person name="Nazaruddin N."/>
        </authorList>
    </citation>
    <scope>NUCLEOTIDE SEQUENCE</scope>
</reference>